<dbReference type="Proteomes" id="UP001162780">
    <property type="component" value="Chromosome"/>
</dbReference>
<organism evidence="1 2">
    <name type="scientific">Methylomonas rapida</name>
    <dbReference type="NCBI Taxonomy" id="2963939"/>
    <lineage>
        <taxon>Bacteria</taxon>
        <taxon>Pseudomonadati</taxon>
        <taxon>Pseudomonadota</taxon>
        <taxon>Gammaproteobacteria</taxon>
        <taxon>Methylococcales</taxon>
        <taxon>Methylococcaceae</taxon>
        <taxon>Methylomonas</taxon>
    </lineage>
</organism>
<reference evidence="1" key="1">
    <citation type="submission" date="2022-11" db="EMBL/GenBank/DDBJ databases">
        <title>Methylomonas rapida sp. nov., Carotenoid-Producing Obligate Methanotrophs with High Growth Characteristics and Biotechnological Potential.</title>
        <authorList>
            <person name="Tikhonova E.N."/>
            <person name="Suleimanov R.Z."/>
            <person name="Miroshnikov K."/>
            <person name="Oshkin I.Y."/>
            <person name="Belova S.E."/>
            <person name="Danilova O.V."/>
            <person name="Ashikhmin A."/>
            <person name="Konopkin A."/>
            <person name="But S.Y."/>
            <person name="Khmelenina V.N."/>
            <person name="Kuznetsov N."/>
            <person name="Pimenov N.V."/>
            <person name="Dedysh S.N."/>
        </authorList>
    </citation>
    <scope>NUCLEOTIDE SEQUENCE</scope>
    <source>
        <strain evidence="1">MP1</strain>
    </source>
</reference>
<evidence type="ECO:0000313" key="1">
    <source>
        <dbReference type="EMBL" id="WAR43178.1"/>
    </source>
</evidence>
<name>A0ABY7GGP8_9GAMM</name>
<protein>
    <submittedName>
        <fullName evidence="1">Uncharacterized protein</fullName>
    </submittedName>
</protein>
<dbReference type="RefSeq" id="WP_255188159.1">
    <property type="nucleotide sequence ID" value="NZ_CP113517.1"/>
</dbReference>
<dbReference type="EMBL" id="CP113517">
    <property type="protein sequence ID" value="WAR43178.1"/>
    <property type="molecule type" value="Genomic_DNA"/>
</dbReference>
<gene>
    <name evidence="1" type="ORF">NM686_012315</name>
</gene>
<keyword evidence="2" id="KW-1185">Reference proteome</keyword>
<evidence type="ECO:0000313" key="2">
    <source>
        <dbReference type="Proteomes" id="UP001162780"/>
    </source>
</evidence>
<proteinExistence type="predicted"/>
<sequence length="95" mass="11081">MNTSDNDLGVITVLLERLEKQRLPRALAIKAKVDAGECLDEMDIEYFKEVFEDAQNIMPHVHRHPEYQALASKLIELYHEIMEKATENQTRLNTR</sequence>
<accession>A0ABY7GGP8</accession>